<evidence type="ECO:0008006" key="5">
    <source>
        <dbReference type="Google" id="ProtNLM"/>
    </source>
</evidence>
<keyword evidence="2" id="KW-0812">Transmembrane</keyword>
<organism evidence="3 4">
    <name type="scientific">Plantibacter elymi</name>
    <name type="common">nom. nud.</name>
    <dbReference type="NCBI Taxonomy" id="199708"/>
    <lineage>
        <taxon>Bacteria</taxon>
        <taxon>Bacillati</taxon>
        <taxon>Actinomycetota</taxon>
        <taxon>Actinomycetes</taxon>
        <taxon>Micrococcales</taxon>
        <taxon>Microbacteriaceae</taxon>
        <taxon>Plantibacter</taxon>
    </lineage>
</organism>
<keyword evidence="4" id="KW-1185">Reference proteome</keyword>
<sequence>MSDAPTPKSNVNPGPPPSTTPSGQAGGGPQYPSQPFAPNPYASKPRRGLSRGALIGIIAGAVVLLIVIVTVAGIGISSAIRGSQADPESAVTEYLTALQNGDAKQALALLEDPDDTAFLNDDVLKASNELAKIGKVSTTSKPFGAPFTKVMAKFSIGSERVTQEFVVEDQGDGTYTIFQGGTVEVSPYGFDDVPLALNGQDVADAAGDVWSLFPGAYSLGLDLDAFTVDGGDEIIVAGSGTGVFDDVKVVLNDTGVQQFRDAVTDAVNTCIASTNLAAGCGIDLPGTLSDGTVVQDGTITRSLSADAQANLANLEPQETFSDPLEVPGEYIGLVKVTSSSCTQGGATGSCTIEFGPSLGTPQVDFTSGTPVVRWD</sequence>
<evidence type="ECO:0000313" key="4">
    <source>
        <dbReference type="Proteomes" id="UP000194464"/>
    </source>
</evidence>
<evidence type="ECO:0000256" key="1">
    <source>
        <dbReference type="SAM" id="MobiDB-lite"/>
    </source>
</evidence>
<evidence type="ECO:0000313" key="3">
    <source>
        <dbReference type="EMBL" id="SMQ75263.1"/>
    </source>
</evidence>
<feature type="transmembrane region" description="Helical" evidence="2">
    <location>
        <begin position="53"/>
        <end position="76"/>
    </location>
</feature>
<keyword evidence="2" id="KW-1133">Transmembrane helix</keyword>
<feature type="region of interest" description="Disordered" evidence="1">
    <location>
        <begin position="1"/>
        <end position="44"/>
    </location>
</feature>
<dbReference type="Proteomes" id="UP000194464">
    <property type="component" value="Unassembled WGS sequence"/>
</dbReference>
<dbReference type="RefSeq" id="WP_086475293.1">
    <property type="nucleotide sequence ID" value="NZ_FXWJ01000006.1"/>
</dbReference>
<protein>
    <recommendedName>
        <fullName evidence="5">DUF4878 domain-containing protein</fullName>
    </recommendedName>
</protein>
<dbReference type="EMBL" id="FXWJ01000006">
    <property type="protein sequence ID" value="SMQ75263.1"/>
    <property type="molecule type" value="Genomic_DNA"/>
</dbReference>
<accession>A0ABY1RIM8</accession>
<gene>
    <name evidence="3" type="ORF">SAMN06295909_3758</name>
</gene>
<reference evidence="3 4" key="1">
    <citation type="submission" date="2017-04" db="EMBL/GenBank/DDBJ databases">
        <authorList>
            <person name="Varghese N."/>
            <person name="Submissions S."/>
        </authorList>
    </citation>
    <scope>NUCLEOTIDE SEQUENCE [LARGE SCALE GENOMIC DNA]</scope>
    <source>
        <strain evidence="3 4">VKM Ac-1784</strain>
    </source>
</reference>
<name>A0ABY1RIM8_9MICO</name>
<evidence type="ECO:0000256" key="2">
    <source>
        <dbReference type="SAM" id="Phobius"/>
    </source>
</evidence>
<keyword evidence="2" id="KW-0472">Membrane</keyword>
<comment type="caution">
    <text evidence="3">The sequence shown here is derived from an EMBL/GenBank/DDBJ whole genome shotgun (WGS) entry which is preliminary data.</text>
</comment>
<proteinExistence type="predicted"/>